<feature type="region of interest" description="Disordered" evidence="5">
    <location>
        <begin position="577"/>
        <end position="629"/>
    </location>
</feature>
<dbReference type="eggNOG" id="ENOG502SRXD">
    <property type="taxonomic scope" value="Eukaryota"/>
</dbReference>
<evidence type="ECO:0000256" key="3">
    <source>
        <dbReference type="ARBA" id="ARBA00022989"/>
    </source>
</evidence>
<feature type="compositionally biased region" description="Low complexity" evidence="5">
    <location>
        <begin position="577"/>
        <end position="610"/>
    </location>
</feature>
<dbReference type="OMA" id="WPGADES"/>
<gene>
    <name evidence="7" type="ORF">MYCTH_2144292</name>
</gene>
<dbReference type="PANTHER" id="PTHR15549">
    <property type="entry name" value="PAIRED IMMUNOGLOBULIN-LIKE TYPE 2 RECEPTOR"/>
    <property type="match status" value="1"/>
</dbReference>
<feature type="compositionally biased region" description="Low complexity" evidence="5">
    <location>
        <begin position="291"/>
        <end position="304"/>
    </location>
</feature>
<accession>G2QHP4</accession>
<keyword evidence="4 6" id="KW-0472">Membrane</keyword>
<dbReference type="InterPro" id="IPR051694">
    <property type="entry name" value="Immunoregulatory_rcpt-like"/>
</dbReference>
<organism evidence="7 8">
    <name type="scientific">Thermothelomyces thermophilus (strain ATCC 42464 / BCRC 31852 / DSM 1799)</name>
    <name type="common">Sporotrichum thermophile</name>
    <dbReference type="NCBI Taxonomy" id="573729"/>
    <lineage>
        <taxon>Eukaryota</taxon>
        <taxon>Fungi</taxon>
        <taxon>Dikarya</taxon>
        <taxon>Ascomycota</taxon>
        <taxon>Pezizomycotina</taxon>
        <taxon>Sordariomycetes</taxon>
        <taxon>Sordariomycetidae</taxon>
        <taxon>Sordariales</taxon>
        <taxon>Chaetomiaceae</taxon>
        <taxon>Thermothelomyces</taxon>
    </lineage>
</organism>
<feature type="region of interest" description="Disordered" evidence="5">
    <location>
        <begin position="722"/>
        <end position="760"/>
    </location>
</feature>
<dbReference type="HOGENOM" id="CLU_380338_0_0_1"/>
<feature type="compositionally biased region" description="Polar residues" evidence="5">
    <location>
        <begin position="611"/>
        <end position="625"/>
    </location>
</feature>
<dbReference type="InParanoid" id="G2QHP4"/>
<comment type="subcellular location">
    <subcellularLocation>
        <location evidence="1">Membrane</location>
        <topology evidence="1">Single-pass membrane protein</topology>
    </subcellularLocation>
</comment>
<feature type="compositionally biased region" description="Basic and acidic residues" evidence="5">
    <location>
        <begin position="350"/>
        <end position="359"/>
    </location>
</feature>
<feature type="compositionally biased region" description="Low complexity" evidence="5">
    <location>
        <begin position="254"/>
        <end position="275"/>
    </location>
</feature>
<evidence type="ECO:0000256" key="6">
    <source>
        <dbReference type="SAM" id="Phobius"/>
    </source>
</evidence>
<evidence type="ECO:0000256" key="4">
    <source>
        <dbReference type="ARBA" id="ARBA00023136"/>
    </source>
</evidence>
<dbReference type="OrthoDB" id="4770059at2759"/>
<dbReference type="GO" id="GO:0016020">
    <property type="term" value="C:membrane"/>
    <property type="evidence" value="ECO:0007669"/>
    <property type="project" value="UniProtKB-SubCell"/>
</dbReference>
<keyword evidence="8" id="KW-1185">Reference proteome</keyword>
<dbReference type="AlphaFoldDB" id="G2QHP4"/>
<feature type="region of interest" description="Disordered" evidence="5">
    <location>
        <begin position="691"/>
        <end position="710"/>
    </location>
</feature>
<evidence type="ECO:0000313" key="7">
    <source>
        <dbReference type="EMBL" id="AEO58904.1"/>
    </source>
</evidence>
<feature type="region of interest" description="Disordered" evidence="5">
    <location>
        <begin position="1"/>
        <end position="20"/>
    </location>
</feature>
<keyword evidence="2 6" id="KW-0812">Transmembrane</keyword>
<feature type="region of interest" description="Disordered" evidence="5">
    <location>
        <begin position="213"/>
        <end position="386"/>
    </location>
</feature>
<dbReference type="GO" id="GO:0071944">
    <property type="term" value="C:cell periphery"/>
    <property type="evidence" value="ECO:0007669"/>
    <property type="project" value="UniProtKB-ARBA"/>
</dbReference>
<feature type="transmembrane region" description="Helical" evidence="6">
    <location>
        <begin position="637"/>
        <end position="659"/>
    </location>
</feature>
<proteinExistence type="predicted"/>
<dbReference type="RefSeq" id="XP_003664149.1">
    <property type="nucleotide sequence ID" value="XM_003664101.1"/>
</dbReference>
<evidence type="ECO:0000256" key="2">
    <source>
        <dbReference type="ARBA" id="ARBA00022692"/>
    </source>
</evidence>
<name>G2QHP4_THET4</name>
<dbReference type="PANTHER" id="PTHR15549:SF6">
    <property type="entry name" value="MID2 DOMAIN-CONTAINING PROTEIN"/>
    <property type="match status" value="1"/>
</dbReference>
<feature type="compositionally biased region" description="Polar residues" evidence="5">
    <location>
        <begin position="742"/>
        <end position="760"/>
    </location>
</feature>
<keyword evidence="3 6" id="KW-1133">Transmembrane helix</keyword>
<sequence>MSWPGADDSPGDYGADQHQPDRPTDIASLGVFRNNRLVELTPSQVERALKLMSRPFEDLPQLPFFAPLFSYTTDWQKMEIAYPLVDASFHVGRLLTPPEADALAYYRAKFCSRAAWAPPAVLLTAAYLTHRGRSTFRFPFYTPKPASFNPMSFPSASMPFISGPAAVRLWHLLRFAAYGLMSQLVVKNIIYSYAQTSTLVGALRDDRLKVLRETMPQRRQGTVRPHSPATANPAEPERTTASSTPAPPTDFSGAPQQARQQPRWAQQAPESQSAPQDDDSYLFDDASPVAPSQRQTPPSGSRPSSGGGSAWDRIRERARSEEGAAWNPGQQQDRTPAGRQRGEQYTYTHADQEKAHLSGRETAMNDPWALPRQKSEPEGASSDANANANGQSLQLAMASETSSLPSTATPPPVAVREATEGRIPLTTTFTPSATDCGGIYLPSSLMVYVIDNEPSCLPTGFSTSDSSFFYSPGIACPSGYWTACHDTTGASSITTVTCCPTYGDISLSCVPNPEDLRHVWETLFCTWIAPASPGTVITVTESFNGGRTSTVTESVTSPGGVNAYGVRMLYQASDLQTSTSTTSTTSTATTSTASTSTATASTDGASTASSPIVSGNPSQTTTPDAGSTGGLSEGAKAAIGVVVPVVVLGAVLLGLALWWRRRKRAQQQQREQYPSQYPPPNALVEMPGYKQQQELQQQQHGAPPPGSGGGWNKPAEYYYYYGGGAPPQGPHELPGSRDQPSEMPSTMQAVELPSSQTYPK</sequence>
<dbReference type="VEuPathDB" id="FungiDB:MYCTH_2144292"/>
<dbReference type="EMBL" id="CP003005">
    <property type="protein sequence ID" value="AEO58904.1"/>
    <property type="molecule type" value="Genomic_DNA"/>
</dbReference>
<evidence type="ECO:0000256" key="5">
    <source>
        <dbReference type="SAM" id="MobiDB-lite"/>
    </source>
</evidence>
<dbReference type="Proteomes" id="UP000007322">
    <property type="component" value="Chromosome 4"/>
</dbReference>
<evidence type="ECO:0000313" key="8">
    <source>
        <dbReference type="Proteomes" id="UP000007322"/>
    </source>
</evidence>
<feature type="compositionally biased region" description="Basic and acidic residues" evidence="5">
    <location>
        <begin position="312"/>
        <end position="322"/>
    </location>
</feature>
<dbReference type="GeneID" id="11513780"/>
<evidence type="ECO:0000256" key="1">
    <source>
        <dbReference type="ARBA" id="ARBA00004167"/>
    </source>
</evidence>
<dbReference type="KEGG" id="mtm:MYCTH_2144292"/>
<reference evidence="7 8" key="1">
    <citation type="journal article" date="2011" name="Nat. Biotechnol.">
        <title>Comparative genomic analysis of the thermophilic biomass-degrading fungi Myceliophthora thermophila and Thielavia terrestris.</title>
        <authorList>
            <person name="Berka R.M."/>
            <person name="Grigoriev I.V."/>
            <person name="Otillar R."/>
            <person name="Salamov A."/>
            <person name="Grimwood J."/>
            <person name="Reid I."/>
            <person name="Ishmael N."/>
            <person name="John T."/>
            <person name="Darmond C."/>
            <person name="Moisan M.-C."/>
            <person name="Henrissat B."/>
            <person name="Coutinho P.M."/>
            <person name="Lombard V."/>
            <person name="Natvig D.O."/>
            <person name="Lindquist E."/>
            <person name="Schmutz J."/>
            <person name="Lucas S."/>
            <person name="Harris P."/>
            <person name="Powlowski J."/>
            <person name="Bellemare A."/>
            <person name="Taylor D."/>
            <person name="Butler G."/>
            <person name="de Vries R.P."/>
            <person name="Allijn I.E."/>
            <person name="van den Brink J."/>
            <person name="Ushinsky S."/>
            <person name="Storms R."/>
            <person name="Powell A.J."/>
            <person name="Paulsen I.T."/>
            <person name="Elbourne L.D.H."/>
            <person name="Baker S.E."/>
            <person name="Magnuson J."/>
            <person name="LaBoissiere S."/>
            <person name="Clutterbuck A.J."/>
            <person name="Martinez D."/>
            <person name="Wogulis M."/>
            <person name="de Leon A.L."/>
            <person name="Rey M.W."/>
            <person name="Tsang A."/>
        </authorList>
    </citation>
    <scope>NUCLEOTIDE SEQUENCE [LARGE SCALE GENOMIC DNA]</scope>
    <source>
        <strain evidence="8">ATCC 42464 / BCRC 31852 / DSM 1799</strain>
    </source>
</reference>
<protein>
    <submittedName>
        <fullName evidence="7">Uncharacterized protein</fullName>
    </submittedName>
</protein>